<reference evidence="2 3" key="1">
    <citation type="submission" date="2019-05" db="EMBL/GenBank/DDBJ databases">
        <authorList>
            <person name="Narsing Rao M.P."/>
            <person name="Li W.J."/>
        </authorList>
    </citation>
    <scope>NUCLEOTIDE SEQUENCE [LARGE SCALE GENOMIC DNA]</scope>
    <source>
        <strain evidence="2 3">SYSU_K30003</strain>
    </source>
</reference>
<dbReference type="RefSeq" id="WP_138197625.1">
    <property type="nucleotide sequence ID" value="NZ_VCIW01000026.1"/>
</dbReference>
<keyword evidence="1" id="KW-0472">Membrane</keyword>
<organism evidence="2 3">
    <name type="scientific">Paenibacillus antri</name>
    <dbReference type="NCBI Taxonomy" id="2582848"/>
    <lineage>
        <taxon>Bacteria</taxon>
        <taxon>Bacillati</taxon>
        <taxon>Bacillota</taxon>
        <taxon>Bacilli</taxon>
        <taxon>Bacillales</taxon>
        <taxon>Paenibacillaceae</taxon>
        <taxon>Paenibacillus</taxon>
    </lineage>
</organism>
<feature type="transmembrane region" description="Helical" evidence="1">
    <location>
        <begin position="113"/>
        <end position="133"/>
    </location>
</feature>
<comment type="caution">
    <text evidence="2">The sequence shown here is derived from an EMBL/GenBank/DDBJ whole genome shotgun (WGS) entry which is preliminary data.</text>
</comment>
<accession>A0A5R9G487</accession>
<dbReference type="AlphaFoldDB" id="A0A5R9G487"/>
<protein>
    <submittedName>
        <fullName evidence="2">VUT family protein</fullName>
    </submittedName>
</protein>
<feature type="transmembrane region" description="Helical" evidence="1">
    <location>
        <begin position="31"/>
        <end position="50"/>
    </location>
</feature>
<keyword evidence="1" id="KW-1133">Transmembrane helix</keyword>
<feature type="transmembrane region" description="Helical" evidence="1">
    <location>
        <begin position="62"/>
        <end position="93"/>
    </location>
</feature>
<dbReference type="OrthoDB" id="2612611at2"/>
<evidence type="ECO:0000256" key="1">
    <source>
        <dbReference type="SAM" id="Phobius"/>
    </source>
</evidence>
<dbReference type="Pfam" id="PF02592">
    <property type="entry name" value="Vut_1"/>
    <property type="match status" value="1"/>
</dbReference>
<evidence type="ECO:0000313" key="2">
    <source>
        <dbReference type="EMBL" id="TLS48950.1"/>
    </source>
</evidence>
<gene>
    <name evidence="2" type="ORF">FE782_27820</name>
</gene>
<keyword evidence="3" id="KW-1185">Reference proteome</keyword>
<evidence type="ECO:0000313" key="3">
    <source>
        <dbReference type="Proteomes" id="UP000309676"/>
    </source>
</evidence>
<sequence>MKPFILLAYLAAIVAANVVTASFAPIPIGALLVPAGSFLIGATFILRDFVQRAFGRRRTYAAILAALALSAATSYALGDTLLIVFASAVTFLVSETLDTETYTRLKLPMASRVFFSGLVGGFVDSALFVVIGLSPIGAGFLPWDAVGFAIAGQILVKTAMQALGAAVIAFTPLARETER</sequence>
<dbReference type="EMBL" id="VCIW01000026">
    <property type="protein sequence ID" value="TLS48950.1"/>
    <property type="molecule type" value="Genomic_DNA"/>
</dbReference>
<dbReference type="InterPro" id="IPR003744">
    <property type="entry name" value="YhhQ"/>
</dbReference>
<feature type="transmembrane region" description="Helical" evidence="1">
    <location>
        <begin position="145"/>
        <end position="170"/>
    </location>
</feature>
<keyword evidence="1" id="KW-0812">Transmembrane</keyword>
<proteinExistence type="predicted"/>
<dbReference type="Proteomes" id="UP000309676">
    <property type="component" value="Unassembled WGS sequence"/>
</dbReference>
<name>A0A5R9G487_9BACL</name>